<dbReference type="Proteomes" id="UP000029554">
    <property type="component" value="Unassembled WGS sequence"/>
</dbReference>
<dbReference type="PANTHER" id="PTHR33755">
    <property type="entry name" value="TOXIN PARE1-RELATED"/>
    <property type="match status" value="1"/>
</dbReference>
<dbReference type="AlphaFoldDB" id="A0A095SVG3"/>
<evidence type="ECO:0000313" key="4">
    <source>
        <dbReference type="EMBL" id="KGD68394.1"/>
    </source>
</evidence>
<comment type="caution">
    <text evidence="4">The sequence shown here is derived from an EMBL/GenBank/DDBJ whole genome shotgun (WGS) entry which is preliminary data.</text>
</comment>
<dbReference type="OrthoDB" id="7173315at2"/>
<dbReference type="Pfam" id="PF05016">
    <property type="entry name" value="ParE_toxin"/>
    <property type="match status" value="1"/>
</dbReference>
<dbReference type="Gene3D" id="3.30.2310.20">
    <property type="entry name" value="RelE-like"/>
    <property type="match status" value="1"/>
</dbReference>
<dbReference type="InterPro" id="IPR028344">
    <property type="entry name" value="ParE1/4"/>
</dbReference>
<dbReference type="InterPro" id="IPR035093">
    <property type="entry name" value="RelE/ParE_toxin_dom_sf"/>
</dbReference>
<dbReference type="EMBL" id="JRHH01000003">
    <property type="protein sequence ID" value="KGD68394.1"/>
    <property type="molecule type" value="Genomic_DNA"/>
</dbReference>
<dbReference type="PANTHER" id="PTHR33755:SF9">
    <property type="entry name" value="TOXIN PARE1"/>
    <property type="match status" value="1"/>
</dbReference>
<gene>
    <name evidence="4" type="ORF">LG45_08900</name>
</gene>
<dbReference type="RefSeq" id="WP_035126196.1">
    <property type="nucleotide sequence ID" value="NZ_JRHH01000003.1"/>
</dbReference>
<evidence type="ECO:0000256" key="1">
    <source>
        <dbReference type="ARBA" id="ARBA00006226"/>
    </source>
</evidence>
<name>A0A095SVG3_9FLAO</name>
<dbReference type="eggNOG" id="COG3668">
    <property type="taxonomic scope" value="Bacteria"/>
</dbReference>
<keyword evidence="5" id="KW-1185">Reference proteome</keyword>
<dbReference type="STRING" id="1453498.LG45_08900"/>
<comment type="similarity">
    <text evidence="1 3">Belongs to the RelE toxin family.</text>
</comment>
<keyword evidence="2" id="KW-1277">Toxin-antitoxin system</keyword>
<protein>
    <recommendedName>
        <fullName evidence="3">Toxin</fullName>
    </recommendedName>
</protein>
<evidence type="ECO:0000256" key="3">
    <source>
        <dbReference type="PIRNR" id="PIRNR029218"/>
    </source>
</evidence>
<sequence length="99" mass="12003">MAKYIITNKAVDDLTKIWDYTYEVWSENQADKYYNELIEDCKTLAENQDYGKNYEEISLEIFGYKSGQHIIFYRKLSEKEIEITRFLHSRMDLKNKIQE</sequence>
<evidence type="ECO:0000313" key="5">
    <source>
        <dbReference type="Proteomes" id="UP000029554"/>
    </source>
</evidence>
<proteinExistence type="inferred from homology"/>
<organism evidence="4 5">
    <name type="scientific">Flavobacterium aquatile LMG 4008 = ATCC 11947</name>
    <dbReference type="NCBI Taxonomy" id="1453498"/>
    <lineage>
        <taxon>Bacteria</taxon>
        <taxon>Pseudomonadati</taxon>
        <taxon>Bacteroidota</taxon>
        <taxon>Flavobacteriia</taxon>
        <taxon>Flavobacteriales</taxon>
        <taxon>Flavobacteriaceae</taxon>
        <taxon>Flavobacterium</taxon>
    </lineage>
</organism>
<accession>A0A095SVG3</accession>
<reference evidence="4 5" key="1">
    <citation type="submission" date="2014-09" db="EMBL/GenBank/DDBJ databases">
        <title>Whole Genome Shotgun of Flavobacterium aquatile LMG 4008.</title>
        <authorList>
            <person name="Gale A.N."/>
            <person name="Pipes S.E."/>
            <person name="Newman J.D."/>
        </authorList>
    </citation>
    <scope>NUCLEOTIDE SEQUENCE [LARGE SCALE GENOMIC DNA]</scope>
    <source>
        <strain evidence="4 5">LMG 4008</strain>
    </source>
</reference>
<evidence type="ECO:0000256" key="2">
    <source>
        <dbReference type="ARBA" id="ARBA00022649"/>
    </source>
</evidence>
<dbReference type="InterPro" id="IPR051803">
    <property type="entry name" value="TA_system_RelE-like_toxin"/>
</dbReference>
<dbReference type="PIRSF" id="PIRSF029218">
    <property type="entry name" value="ParE"/>
    <property type="match status" value="1"/>
</dbReference>
<dbReference type="InterPro" id="IPR007712">
    <property type="entry name" value="RelE/ParE_toxin"/>
</dbReference>